<evidence type="ECO:0000259" key="8">
    <source>
        <dbReference type="Pfam" id="PF00350"/>
    </source>
</evidence>
<dbReference type="RefSeq" id="WP_343815106.1">
    <property type="nucleotide sequence ID" value="NZ_BAAADS010000025.1"/>
</dbReference>
<comment type="subcellular location">
    <subcellularLocation>
        <location evidence="1">Membrane</location>
    </subcellularLocation>
</comment>
<feature type="coiled-coil region" evidence="6">
    <location>
        <begin position="480"/>
        <end position="527"/>
    </location>
</feature>
<evidence type="ECO:0000256" key="1">
    <source>
        <dbReference type="ARBA" id="ARBA00004370"/>
    </source>
</evidence>
<dbReference type="EMBL" id="BAAADS010000025">
    <property type="protein sequence ID" value="GAA0611485.1"/>
    <property type="molecule type" value="Genomic_DNA"/>
</dbReference>
<dbReference type="Gene3D" id="3.40.50.300">
    <property type="entry name" value="P-loop containing nucleotide triphosphate hydrolases"/>
    <property type="match status" value="2"/>
</dbReference>
<dbReference type="PANTHER" id="PTHR10465:SF0">
    <property type="entry name" value="SARCALUMENIN"/>
    <property type="match status" value="1"/>
</dbReference>
<dbReference type="PANTHER" id="PTHR10465">
    <property type="entry name" value="TRANSMEMBRANE GTPASE FZO1"/>
    <property type="match status" value="1"/>
</dbReference>
<comment type="caution">
    <text evidence="9">The sequence shown here is derived from an EMBL/GenBank/DDBJ whole genome shotgun (WGS) entry which is preliminary data.</text>
</comment>
<evidence type="ECO:0000313" key="9">
    <source>
        <dbReference type="EMBL" id="GAA0611485.1"/>
    </source>
</evidence>
<evidence type="ECO:0000313" key="10">
    <source>
        <dbReference type="Proteomes" id="UP001500866"/>
    </source>
</evidence>
<dbReference type="InterPro" id="IPR045063">
    <property type="entry name" value="Dynamin_N"/>
</dbReference>
<keyword evidence="5" id="KW-0472">Membrane</keyword>
<reference evidence="10" key="1">
    <citation type="journal article" date="2019" name="Int. J. Syst. Evol. Microbiol.">
        <title>The Global Catalogue of Microorganisms (GCM) 10K type strain sequencing project: providing services to taxonomists for standard genome sequencing and annotation.</title>
        <authorList>
            <consortium name="The Broad Institute Genomics Platform"/>
            <consortium name="The Broad Institute Genome Sequencing Center for Infectious Disease"/>
            <person name="Wu L."/>
            <person name="Ma J."/>
        </authorList>
    </citation>
    <scope>NUCLEOTIDE SEQUENCE [LARGE SCALE GENOMIC DNA]</scope>
    <source>
        <strain evidence="10">JCM 15395</strain>
    </source>
</reference>
<dbReference type="InterPro" id="IPR027094">
    <property type="entry name" value="Mitofusin_fam"/>
</dbReference>
<sequence>MMQTLPKQSITNKHLTSLYQVMLEHGDNENAAKLLDVYEKNNHQEIMISFAGHFSAGKSSMINELLGKQILPKSPIPTSANVVKIKSGRGAATVYFHNHEPLEYDEPYDIDMIKEYAKDKTDIRAIGISTKEALLPEDCIIMDTPGIDAADDADRLMTESSLHLVDRLFYVMDYNHVQSEVNLQFLKMVQDFEIPFYIIINQIDKHDEREITFDKFTQSINQTFKQWELNPEKIYYSSLTVPTAVHNQLPDIKDKLTAIMTDKLAVMNIERSANQVTKAHRKFLQDAYEEILPENTSEHDGIDAASRLAAVNEEIESVKHYPKKVEEAFFAELNTTLKNAYLMPAVLRDKAEIYLESQQRDFKAGIFASKKKTEEERKKRLDDFYQSLKETMETSIQWKLRDKFSDLLKEFHIYDQQLSNTIQHIGIDFGEEQLSALQKPGAKVNGDYVLIYTNDVSSNIKQRFKREALRIWEQIQGILNQQVNKELKDYEPEMQKLQKLLEINQNREDLKNDLQRKRNQLEIAYQSPEPDETVREKMEQELVSRHKPVKKATKSMYANGKQEEETVATMVKPEEKVSSSAGKTLEKIGNVMDTIQDLPGFQSIMDDLSEKQHRLTKRSFTIALFGAFSAGKSSFANALLGNNVLPVSPNPTTAVINRINPVDDEVNHGTVIVTLKDTETLTNDLEQLMKRLDPPSADFERLVDWMMENNIHEHRDLHQSHQNYLRAIIDGYHDYMKATDGSITIDIDSFEAFVTDEAKACYIESVDLYYDCQLTRDGITLVDTPGADSVNSRHTNVAFDYIKHADAILYVTYYNHALARADKDFLLQLGRVKDAFELDKMFFIMNAADLAADDAELTLVSDYIEEQLTMLGIRFPRLYPISSKQSLKDKQENIPLNDQMAAFQADFNHFIHHELAAITIQSAGRDMLRALQTTRQYLDSLQLNEEEKEAYRNELQSKRAALKDVAISIDRSAGEQKIVQKIEKQLYYVLERLSIRFHDFFKETFNPATITESGRKALLQLEKQLQELLDYTGYELLQELRAVSLRVEGFMKELQTELQHDFSNSSKQIDPEFLLPDFTDLELATPSYKQALVDLKTDDFRKELKLFNGTKAFFAKNEKETMKEAMYSRISPAAERYLEKNQQHMQDAYLKQWQTVTDYIRQEIHKHIDLYIDNLLSVMDDRSVDPKVLQAKQDMLVSILEEENEVVKG</sequence>
<evidence type="ECO:0000256" key="2">
    <source>
        <dbReference type="ARBA" id="ARBA00022741"/>
    </source>
</evidence>
<protein>
    <submittedName>
        <fullName evidence="9">Dynamin family protein</fullName>
    </submittedName>
</protein>
<feature type="domain" description="Dynamin N-terminal" evidence="8">
    <location>
        <begin position="622"/>
        <end position="846"/>
    </location>
</feature>
<evidence type="ECO:0000256" key="5">
    <source>
        <dbReference type="ARBA" id="ARBA00023136"/>
    </source>
</evidence>
<dbReference type="Pfam" id="PF00350">
    <property type="entry name" value="Dynamin_N"/>
    <property type="match status" value="2"/>
</dbReference>
<evidence type="ECO:0000256" key="3">
    <source>
        <dbReference type="ARBA" id="ARBA00022801"/>
    </source>
</evidence>
<proteinExistence type="predicted"/>
<keyword evidence="4" id="KW-0342">GTP-binding</keyword>
<evidence type="ECO:0000256" key="6">
    <source>
        <dbReference type="SAM" id="Coils"/>
    </source>
</evidence>
<keyword evidence="2" id="KW-0547">Nucleotide-binding</keyword>
<feature type="region of interest" description="Disordered" evidence="7">
    <location>
        <begin position="541"/>
        <end position="575"/>
    </location>
</feature>
<organism evidence="9 10">
    <name type="scientific">Virgibacillus siamensis</name>
    <dbReference type="NCBI Taxonomy" id="480071"/>
    <lineage>
        <taxon>Bacteria</taxon>
        <taxon>Bacillati</taxon>
        <taxon>Bacillota</taxon>
        <taxon>Bacilli</taxon>
        <taxon>Bacillales</taxon>
        <taxon>Bacillaceae</taxon>
        <taxon>Virgibacillus</taxon>
    </lineage>
</organism>
<evidence type="ECO:0000256" key="7">
    <source>
        <dbReference type="SAM" id="MobiDB-lite"/>
    </source>
</evidence>
<name>A0ABP3RNZ3_9BACI</name>
<gene>
    <name evidence="9" type="ORF">GCM10009001_30900</name>
</gene>
<dbReference type="Proteomes" id="UP001500866">
    <property type="component" value="Unassembled WGS sequence"/>
</dbReference>
<dbReference type="SUPFAM" id="SSF52540">
    <property type="entry name" value="P-loop containing nucleoside triphosphate hydrolases"/>
    <property type="match status" value="2"/>
</dbReference>
<feature type="domain" description="Dynamin N-terminal" evidence="8">
    <location>
        <begin position="48"/>
        <end position="202"/>
    </location>
</feature>
<dbReference type="InterPro" id="IPR027417">
    <property type="entry name" value="P-loop_NTPase"/>
</dbReference>
<keyword evidence="10" id="KW-1185">Reference proteome</keyword>
<accession>A0ABP3RNZ3</accession>
<keyword evidence="6" id="KW-0175">Coiled coil</keyword>
<keyword evidence="3" id="KW-0378">Hydrolase</keyword>
<evidence type="ECO:0000256" key="4">
    <source>
        <dbReference type="ARBA" id="ARBA00023134"/>
    </source>
</evidence>